<proteinExistence type="inferred from homology"/>
<keyword evidence="4" id="KW-1003">Cell membrane</keyword>
<dbReference type="EMBL" id="JACONZ010000001">
    <property type="protein sequence ID" value="MBC5580862.1"/>
    <property type="molecule type" value="Genomic_DNA"/>
</dbReference>
<dbReference type="GO" id="GO:0022857">
    <property type="term" value="F:transmembrane transporter activity"/>
    <property type="evidence" value="ECO:0007669"/>
    <property type="project" value="InterPro"/>
</dbReference>
<evidence type="ECO:0000256" key="8">
    <source>
        <dbReference type="ARBA" id="ARBA00023136"/>
    </source>
</evidence>
<dbReference type="SUPFAM" id="SSF161098">
    <property type="entry name" value="MetI-like"/>
    <property type="match status" value="1"/>
</dbReference>
<feature type="transmembrane region" description="Helical" evidence="9">
    <location>
        <begin position="209"/>
        <end position="230"/>
    </location>
</feature>
<name>A0A923IE71_9FIRM</name>
<dbReference type="GO" id="GO:0006865">
    <property type="term" value="P:amino acid transport"/>
    <property type="evidence" value="ECO:0007669"/>
    <property type="project" value="UniProtKB-KW"/>
</dbReference>
<sequence length="240" mass="26244">MISGDRIVKIWAKYGHFYLQGLGNTLWVTLLAVSLGVVLGLLVASGRMMKLRSRDNPVLKGIKAVVRFLCTAYVEVLRATPLIVQVFVIYYSATGIGLSLSDATATRMMWGIIAVGLNSGAYLSEVIRSGIGAVPGGQLEAARCIGMSQWKAMRFVILPQAIRNILPALCNEFVTIIKETSVLAMVGIAELMFKAQSISTQTYIFVEPYIIAAAMYFTVVFPLSKLIAAVERRMNKSVTR</sequence>
<reference evidence="11" key="1">
    <citation type="submission" date="2020-08" db="EMBL/GenBank/DDBJ databases">
        <title>Genome public.</title>
        <authorList>
            <person name="Liu C."/>
            <person name="Sun Q."/>
        </authorList>
    </citation>
    <scope>NUCLEOTIDE SEQUENCE</scope>
    <source>
        <strain evidence="11">BX8</strain>
    </source>
</reference>
<dbReference type="InterPro" id="IPR010065">
    <property type="entry name" value="AA_ABC_transptr_permease_3TM"/>
</dbReference>
<evidence type="ECO:0000256" key="3">
    <source>
        <dbReference type="ARBA" id="ARBA00022448"/>
    </source>
</evidence>
<dbReference type="Pfam" id="PF00528">
    <property type="entry name" value="BPD_transp_1"/>
    <property type="match status" value="1"/>
</dbReference>
<evidence type="ECO:0000256" key="1">
    <source>
        <dbReference type="ARBA" id="ARBA00004651"/>
    </source>
</evidence>
<dbReference type="Gene3D" id="1.10.3720.10">
    <property type="entry name" value="MetI-like"/>
    <property type="match status" value="1"/>
</dbReference>
<keyword evidence="12" id="KW-1185">Reference proteome</keyword>
<dbReference type="AlphaFoldDB" id="A0A923IE71"/>
<evidence type="ECO:0000256" key="5">
    <source>
        <dbReference type="ARBA" id="ARBA00022692"/>
    </source>
</evidence>
<comment type="similarity">
    <text evidence="2">Belongs to the binding-protein-dependent transport system permease family. HisMQ subfamily.</text>
</comment>
<keyword evidence="3 9" id="KW-0813">Transport</keyword>
<evidence type="ECO:0000313" key="12">
    <source>
        <dbReference type="Proteomes" id="UP000659630"/>
    </source>
</evidence>
<feature type="transmembrane region" description="Helical" evidence="9">
    <location>
        <begin position="65"/>
        <end position="91"/>
    </location>
</feature>
<feature type="transmembrane region" description="Helical" evidence="9">
    <location>
        <begin position="26"/>
        <end position="44"/>
    </location>
</feature>
<dbReference type="InterPro" id="IPR035906">
    <property type="entry name" value="MetI-like_sf"/>
</dbReference>
<evidence type="ECO:0000259" key="10">
    <source>
        <dbReference type="PROSITE" id="PS50928"/>
    </source>
</evidence>
<dbReference type="NCBIfam" id="TIGR01726">
    <property type="entry name" value="HEQRo_perm_3TM"/>
    <property type="match status" value="1"/>
</dbReference>
<dbReference type="PROSITE" id="PS50928">
    <property type="entry name" value="ABC_TM1"/>
    <property type="match status" value="1"/>
</dbReference>
<keyword evidence="6" id="KW-0029">Amino-acid transport</keyword>
<dbReference type="PANTHER" id="PTHR30614">
    <property type="entry name" value="MEMBRANE COMPONENT OF AMINO ACID ABC TRANSPORTER"/>
    <property type="match status" value="1"/>
</dbReference>
<evidence type="ECO:0000313" key="11">
    <source>
        <dbReference type="EMBL" id="MBC5580862.1"/>
    </source>
</evidence>
<comment type="subcellular location">
    <subcellularLocation>
        <location evidence="1 9">Cell membrane</location>
        <topology evidence="1 9">Multi-pass membrane protein</topology>
    </subcellularLocation>
</comment>
<protein>
    <submittedName>
        <fullName evidence="11">Amino acid ABC transporter permease</fullName>
    </submittedName>
</protein>
<evidence type="ECO:0000256" key="4">
    <source>
        <dbReference type="ARBA" id="ARBA00022475"/>
    </source>
</evidence>
<dbReference type="CDD" id="cd06261">
    <property type="entry name" value="TM_PBP2"/>
    <property type="match status" value="1"/>
</dbReference>
<evidence type="ECO:0000256" key="7">
    <source>
        <dbReference type="ARBA" id="ARBA00022989"/>
    </source>
</evidence>
<dbReference type="InterPro" id="IPR000515">
    <property type="entry name" value="MetI-like"/>
</dbReference>
<evidence type="ECO:0000256" key="6">
    <source>
        <dbReference type="ARBA" id="ARBA00022970"/>
    </source>
</evidence>
<organism evidence="11 12">
    <name type="scientific">Anaerofilum hominis</name>
    <dbReference type="NCBI Taxonomy" id="2763016"/>
    <lineage>
        <taxon>Bacteria</taxon>
        <taxon>Bacillati</taxon>
        <taxon>Bacillota</taxon>
        <taxon>Clostridia</taxon>
        <taxon>Eubacteriales</taxon>
        <taxon>Oscillospiraceae</taxon>
        <taxon>Anaerofilum</taxon>
    </lineage>
</organism>
<keyword evidence="8 9" id="KW-0472">Membrane</keyword>
<feature type="domain" description="ABC transmembrane type-1" evidence="10">
    <location>
        <begin position="22"/>
        <end position="228"/>
    </location>
</feature>
<evidence type="ECO:0000256" key="2">
    <source>
        <dbReference type="ARBA" id="ARBA00010072"/>
    </source>
</evidence>
<keyword evidence="5 9" id="KW-0812">Transmembrane</keyword>
<dbReference type="PANTHER" id="PTHR30614:SF20">
    <property type="entry name" value="GLUTAMINE TRANSPORT SYSTEM PERMEASE PROTEIN GLNP"/>
    <property type="match status" value="1"/>
</dbReference>
<dbReference type="FunFam" id="1.10.3720.10:FF:000033">
    <property type="entry name" value="Polar amino acid ABC transporter permease"/>
    <property type="match status" value="1"/>
</dbReference>
<dbReference type="GO" id="GO:0043190">
    <property type="term" value="C:ATP-binding cassette (ABC) transporter complex"/>
    <property type="evidence" value="ECO:0007669"/>
    <property type="project" value="InterPro"/>
</dbReference>
<keyword evidence="7 9" id="KW-1133">Transmembrane helix</keyword>
<comment type="caution">
    <text evidence="11">The sequence shown here is derived from an EMBL/GenBank/DDBJ whole genome shotgun (WGS) entry which is preliminary data.</text>
</comment>
<dbReference type="RefSeq" id="WP_186887184.1">
    <property type="nucleotide sequence ID" value="NZ_JACONZ010000001.1"/>
</dbReference>
<dbReference type="InterPro" id="IPR043429">
    <property type="entry name" value="ArtM/GltK/GlnP/TcyL/YhdX-like"/>
</dbReference>
<dbReference type="Proteomes" id="UP000659630">
    <property type="component" value="Unassembled WGS sequence"/>
</dbReference>
<accession>A0A923IE71</accession>
<evidence type="ECO:0000256" key="9">
    <source>
        <dbReference type="RuleBase" id="RU363032"/>
    </source>
</evidence>
<gene>
    <name evidence="11" type="ORF">H8S23_05030</name>
</gene>